<evidence type="ECO:0000313" key="4">
    <source>
        <dbReference type="EMBL" id="CAE2253552.1"/>
    </source>
</evidence>
<name>A0A6U6G753_9STRA</name>
<feature type="signal peptide" evidence="1">
    <location>
        <begin position="1"/>
        <end position="18"/>
    </location>
</feature>
<proteinExistence type="predicted"/>
<dbReference type="AlphaFoldDB" id="A0A6U6G753"/>
<evidence type="ECO:0000313" key="5">
    <source>
        <dbReference type="EMBL" id="CAE2253556.1"/>
    </source>
</evidence>
<dbReference type="EMBL" id="HBKQ01033110">
    <property type="protein sequence ID" value="CAE2253550.1"/>
    <property type="molecule type" value="Transcribed_RNA"/>
</dbReference>
<protein>
    <submittedName>
        <fullName evidence="5">Uncharacterized protein</fullName>
    </submittedName>
</protein>
<evidence type="ECO:0000313" key="2">
    <source>
        <dbReference type="EMBL" id="CAE2253550.1"/>
    </source>
</evidence>
<evidence type="ECO:0000313" key="3">
    <source>
        <dbReference type="EMBL" id="CAE2253551.1"/>
    </source>
</evidence>
<evidence type="ECO:0000256" key="1">
    <source>
        <dbReference type="SAM" id="SignalP"/>
    </source>
</evidence>
<keyword evidence="1" id="KW-0732">Signal</keyword>
<reference evidence="5" key="1">
    <citation type="submission" date="2021-01" db="EMBL/GenBank/DDBJ databases">
        <authorList>
            <person name="Corre E."/>
            <person name="Pelletier E."/>
            <person name="Niang G."/>
            <person name="Scheremetjew M."/>
            <person name="Finn R."/>
            <person name="Kale V."/>
            <person name="Holt S."/>
            <person name="Cochrane G."/>
            <person name="Meng A."/>
            <person name="Brown T."/>
            <person name="Cohen L."/>
        </authorList>
    </citation>
    <scope>NUCLEOTIDE SEQUENCE</scope>
    <source>
        <strain evidence="5">Isolate 1302-5</strain>
    </source>
</reference>
<gene>
    <name evidence="2" type="ORF">OAUR00152_LOCUS22637</name>
    <name evidence="3" type="ORF">OAUR00152_LOCUS22638</name>
    <name evidence="4" type="ORF">OAUR00152_LOCUS22639</name>
    <name evidence="5" type="ORF">OAUR00152_LOCUS22642</name>
</gene>
<dbReference type="EMBL" id="HBKQ01033112">
    <property type="protein sequence ID" value="CAE2253552.1"/>
    <property type="molecule type" value="Transcribed_RNA"/>
</dbReference>
<accession>A0A6U6G753</accession>
<feature type="chain" id="PRO_5036394053" evidence="1">
    <location>
        <begin position="19"/>
        <end position="504"/>
    </location>
</feature>
<dbReference type="EMBL" id="HBKQ01033115">
    <property type="protein sequence ID" value="CAE2253556.1"/>
    <property type="molecule type" value="Transcribed_RNA"/>
</dbReference>
<sequence>MRFHGAALLLALLESSSASEASSVAYVSPKHPEAQHRALQTADIEVLYDGGGASCPDGGTGRRFDADVSVDPGCVTEGGYDLTFLLDVGTITITSCPRDKILKVAGIKSAFPSGFMVGNDLTPGDKNYLLTVQQDLLAQPQVEDKTSVVAMSAKSIELLDDWPQWLNIDFSFDHAADSSYQRSVLVTDSNFPENDPAIYEKPPESVAYSDCYNSLCFAYDHYVMDADSDMHALINLDPPCGGVSDMLVGPTHSPNTCTPVDPPLDSTSLSNEYASGNCMGRCGKGCGTVVSSTLLRQFTNDCLDYDYCTRFNVDRIFANDCYDEFLRTIDDSLWSGNCDIETRLEILPDPCTTPQVTLNPTAAPNAAQPGPGLSPTVPTLAIKPVVITAGSGSCTQACSAPAASGNWECNAESMVEQSFRFEYPNIRHEAHKLGLPCIPVLTDDPLGSNTPRILYEWNTETMEYDFTCVASGDGRGELGVVSGNFDCDAMAGPGEFRMCACYEV</sequence>
<organism evidence="5">
    <name type="scientific">Odontella aurita</name>
    <dbReference type="NCBI Taxonomy" id="265563"/>
    <lineage>
        <taxon>Eukaryota</taxon>
        <taxon>Sar</taxon>
        <taxon>Stramenopiles</taxon>
        <taxon>Ochrophyta</taxon>
        <taxon>Bacillariophyta</taxon>
        <taxon>Mediophyceae</taxon>
        <taxon>Biddulphiophycidae</taxon>
        <taxon>Eupodiscales</taxon>
        <taxon>Odontellaceae</taxon>
        <taxon>Odontella</taxon>
    </lineage>
</organism>
<dbReference type="EMBL" id="HBKQ01033111">
    <property type="protein sequence ID" value="CAE2253551.1"/>
    <property type="molecule type" value="Transcribed_RNA"/>
</dbReference>